<keyword evidence="1" id="KW-0479">Metal-binding</keyword>
<reference evidence="4" key="1">
    <citation type="journal article" date="2019" name="Int. J. Syst. Evol. Microbiol.">
        <title>The Global Catalogue of Microorganisms (GCM) 10K type strain sequencing project: providing services to taxonomists for standard genome sequencing and annotation.</title>
        <authorList>
            <consortium name="The Broad Institute Genomics Platform"/>
            <consortium name="The Broad Institute Genome Sequencing Center for Infectious Disease"/>
            <person name="Wu L."/>
            <person name="Ma J."/>
        </authorList>
    </citation>
    <scope>NUCLEOTIDE SEQUENCE [LARGE SCALE GENOMIC DNA]</scope>
    <source>
        <strain evidence="4">JCM 17069</strain>
    </source>
</reference>
<evidence type="ECO:0000256" key="1">
    <source>
        <dbReference type="ARBA" id="ARBA00022723"/>
    </source>
</evidence>
<dbReference type="Proteomes" id="UP001500367">
    <property type="component" value="Unassembled WGS sequence"/>
</dbReference>
<dbReference type="Gene3D" id="3.60.15.10">
    <property type="entry name" value="Ribonuclease Z/Hydroxyacylglutathione hydrolase-like"/>
    <property type="match status" value="1"/>
</dbReference>
<dbReference type="InterPro" id="IPR036873">
    <property type="entry name" value="Rhodanese-like_dom_sf"/>
</dbReference>
<dbReference type="InterPro" id="IPR044528">
    <property type="entry name" value="POD-like_MBL-fold"/>
</dbReference>
<dbReference type="Gene3D" id="3.40.250.10">
    <property type="entry name" value="Rhodanese-like domain"/>
    <property type="match status" value="2"/>
</dbReference>
<dbReference type="PROSITE" id="PS50206">
    <property type="entry name" value="RHODANESE_3"/>
    <property type="match status" value="2"/>
</dbReference>
<evidence type="ECO:0000313" key="4">
    <source>
        <dbReference type="Proteomes" id="UP001500367"/>
    </source>
</evidence>
<sequence length="472" mass="52677">MRLEQIYTGCIAEAAYYITSNGEAAIVDPLRETQPYLDRLERDNVKLKYIFETHFHADFVSGHIDLANKTGATIVYGPTAMKTGFEMHVGTDGEIFKVGGIDIKLIHTPGHTMESSCFLVSNEDGKEQGLISGDTLFIGDVGRPDLAQHVIADLTQDKLARHLYHSLRTKIIPLSDDLIVYPNHGAGSACGKNMSKETTDTLGNQKKTNYALQEMTEDEFVEAILTGLTTPPQYFPKNVLMNIQGYDSLDSIMEKGQKAFSVNEFEVLINETKVLILDTRRAEIFAKGFIPNSLNIGLESNFASWVGELILDIKQEIIIVAENNEKVKEVIIRLSRVGYDNAIGYLDGGFEAWQNAGKEINIVHRITAEQLEKHCNQEKQIIIDVRKVSEFQSEHLVDAINIPLNVLHNHLAEFPRDKAFILHCAGGYRSMIAASMLKQKGFDNFVDVIGGFNDIKKTSLSKTEYVCPSTML</sequence>
<feature type="domain" description="Rhodanese" evidence="2">
    <location>
        <begin position="270"/>
        <end position="362"/>
    </location>
</feature>
<feature type="domain" description="Rhodanese" evidence="2">
    <location>
        <begin position="376"/>
        <end position="464"/>
    </location>
</feature>
<dbReference type="InterPro" id="IPR001763">
    <property type="entry name" value="Rhodanese-like_dom"/>
</dbReference>
<organism evidence="3 4">
    <name type="scientific">Flavobacterium cheonanense</name>
    <dbReference type="NCBI Taxonomy" id="706183"/>
    <lineage>
        <taxon>Bacteria</taxon>
        <taxon>Pseudomonadati</taxon>
        <taxon>Bacteroidota</taxon>
        <taxon>Flavobacteriia</taxon>
        <taxon>Flavobacteriales</taxon>
        <taxon>Flavobacteriaceae</taxon>
        <taxon>Flavobacterium</taxon>
    </lineage>
</organism>
<accession>A0ABP7VVL8</accession>
<dbReference type="PANTHER" id="PTHR43084">
    <property type="entry name" value="PERSULFIDE DIOXYGENASE ETHE1"/>
    <property type="match status" value="1"/>
</dbReference>
<dbReference type="Pfam" id="PF00753">
    <property type="entry name" value="Lactamase_B"/>
    <property type="match status" value="1"/>
</dbReference>
<gene>
    <name evidence="3" type="ORF">GCM10022389_21390</name>
</gene>
<dbReference type="EMBL" id="BAABCT010000005">
    <property type="protein sequence ID" value="GAA4075437.1"/>
    <property type="molecule type" value="Genomic_DNA"/>
</dbReference>
<dbReference type="InterPro" id="IPR001279">
    <property type="entry name" value="Metallo-B-lactamas"/>
</dbReference>
<dbReference type="CDD" id="cd00158">
    <property type="entry name" value="RHOD"/>
    <property type="match status" value="2"/>
</dbReference>
<keyword evidence="4" id="KW-1185">Reference proteome</keyword>
<dbReference type="InterPro" id="IPR036866">
    <property type="entry name" value="RibonucZ/Hydroxyglut_hydro"/>
</dbReference>
<protein>
    <submittedName>
        <fullName evidence="3">MBL fold metallo-hydrolase</fullName>
    </submittedName>
</protein>
<comment type="caution">
    <text evidence="3">The sequence shown here is derived from an EMBL/GenBank/DDBJ whole genome shotgun (WGS) entry which is preliminary data.</text>
</comment>
<evidence type="ECO:0000259" key="2">
    <source>
        <dbReference type="PROSITE" id="PS50206"/>
    </source>
</evidence>
<dbReference type="PANTHER" id="PTHR43084:SF1">
    <property type="entry name" value="PERSULFIDE DIOXYGENASE ETHE1, MITOCHONDRIAL"/>
    <property type="match status" value="1"/>
</dbReference>
<proteinExistence type="predicted"/>
<name>A0ABP7VVL8_9FLAO</name>
<evidence type="ECO:0000313" key="3">
    <source>
        <dbReference type="EMBL" id="GAA4075437.1"/>
    </source>
</evidence>
<dbReference type="SMART" id="SM00849">
    <property type="entry name" value="Lactamase_B"/>
    <property type="match status" value="1"/>
</dbReference>
<dbReference type="RefSeq" id="WP_344816706.1">
    <property type="nucleotide sequence ID" value="NZ_BAABCT010000005.1"/>
</dbReference>
<dbReference type="InterPro" id="IPR051682">
    <property type="entry name" value="Mito_Persulfide_Diox"/>
</dbReference>
<dbReference type="SMART" id="SM00450">
    <property type="entry name" value="RHOD"/>
    <property type="match status" value="2"/>
</dbReference>
<dbReference type="Pfam" id="PF00581">
    <property type="entry name" value="Rhodanese"/>
    <property type="match status" value="2"/>
</dbReference>
<dbReference type="CDD" id="cd07724">
    <property type="entry name" value="POD-like_MBL-fold"/>
    <property type="match status" value="1"/>
</dbReference>
<dbReference type="SUPFAM" id="SSF52821">
    <property type="entry name" value="Rhodanese/Cell cycle control phosphatase"/>
    <property type="match status" value="2"/>
</dbReference>
<dbReference type="SUPFAM" id="SSF56281">
    <property type="entry name" value="Metallo-hydrolase/oxidoreductase"/>
    <property type="match status" value="1"/>
</dbReference>